<protein>
    <submittedName>
        <fullName evidence="2">Uncharacterized protein</fullName>
    </submittedName>
</protein>
<evidence type="ECO:0000313" key="2">
    <source>
        <dbReference type="EMBL" id="KAH3691913.1"/>
    </source>
</evidence>
<keyword evidence="3" id="KW-1185">Reference proteome</keyword>
<reference evidence="2" key="2">
    <citation type="submission" date="2020-11" db="EMBL/GenBank/DDBJ databases">
        <authorList>
            <person name="McCartney M.A."/>
            <person name="Auch B."/>
            <person name="Kono T."/>
            <person name="Mallez S."/>
            <person name="Becker A."/>
            <person name="Gohl D.M."/>
            <person name="Silverstein K.A.T."/>
            <person name="Koren S."/>
            <person name="Bechman K.B."/>
            <person name="Herman A."/>
            <person name="Abrahante J.E."/>
            <person name="Garbe J."/>
        </authorList>
    </citation>
    <scope>NUCLEOTIDE SEQUENCE</scope>
    <source>
        <strain evidence="2">Duluth1</strain>
        <tissue evidence="2">Whole animal</tissue>
    </source>
</reference>
<accession>A0A9D3Y4R0</accession>
<evidence type="ECO:0000256" key="1">
    <source>
        <dbReference type="SAM" id="SignalP"/>
    </source>
</evidence>
<keyword evidence="1" id="KW-0732">Signal</keyword>
<evidence type="ECO:0000313" key="3">
    <source>
        <dbReference type="Proteomes" id="UP000828390"/>
    </source>
</evidence>
<dbReference type="EMBL" id="JAIWYP010000028">
    <property type="protein sequence ID" value="KAH3691913.1"/>
    <property type="molecule type" value="Genomic_DNA"/>
</dbReference>
<feature type="chain" id="PRO_5039568847" evidence="1">
    <location>
        <begin position="22"/>
        <end position="127"/>
    </location>
</feature>
<gene>
    <name evidence="2" type="ORF">DPMN_192459</name>
</gene>
<dbReference type="AlphaFoldDB" id="A0A9D3Y4R0"/>
<dbReference type="Proteomes" id="UP000828390">
    <property type="component" value="Unassembled WGS sequence"/>
</dbReference>
<sequence length="127" mass="14622">MRLSRTVMCVTFVLNVVGVFSADIDFDDFYSKRLLSYLRQKYPGNIFYPANDGLSELSESPPRLDLYKKLKHPDGVFSAMSKKAHVLPYTLNEPSSSRHTRITPFGQYVQPDKGNYGEQRKIFRHGK</sequence>
<feature type="signal peptide" evidence="1">
    <location>
        <begin position="1"/>
        <end position="21"/>
    </location>
</feature>
<organism evidence="2 3">
    <name type="scientific">Dreissena polymorpha</name>
    <name type="common">Zebra mussel</name>
    <name type="synonym">Mytilus polymorpha</name>
    <dbReference type="NCBI Taxonomy" id="45954"/>
    <lineage>
        <taxon>Eukaryota</taxon>
        <taxon>Metazoa</taxon>
        <taxon>Spiralia</taxon>
        <taxon>Lophotrochozoa</taxon>
        <taxon>Mollusca</taxon>
        <taxon>Bivalvia</taxon>
        <taxon>Autobranchia</taxon>
        <taxon>Heteroconchia</taxon>
        <taxon>Euheterodonta</taxon>
        <taxon>Imparidentia</taxon>
        <taxon>Neoheterodontei</taxon>
        <taxon>Myida</taxon>
        <taxon>Dreissenoidea</taxon>
        <taxon>Dreissenidae</taxon>
        <taxon>Dreissena</taxon>
    </lineage>
</organism>
<name>A0A9D3Y4R0_DREPO</name>
<reference evidence="2" key="1">
    <citation type="journal article" date="2019" name="bioRxiv">
        <title>The Genome of the Zebra Mussel, Dreissena polymorpha: A Resource for Invasive Species Research.</title>
        <authorList>
            <person name="McCartney M.A."/>
            <person name="Auch B."/>
            <person name="Kono T."/>
            <person name="Mallez S."/>
            <person name="Zhang Y."/>
            <person name="Obille A."/>
            <person name="Becker A."/>
            <person name="Abrahante J.E."/>
            <person name="Garbe J."/>
            <person name="Badalamenti J.P."/>
            <person name="Herman A."/>
            <person name="Mangelson H."/>
            <person name="Liachko I."/>
            <person name="Sullivan S."/>
            <person name="Sone E.D."/>
            <person name="Koren S."/>
            <person name="Silverstein K.A.T."/>
            <person name="Beckman K.B."/>
            <person name="Gohl D.M."/>
        </authorList>
    </citation>
    <scope>NUCLEOTIDE SEQUENCE</scope>
    <source>
        <strain evidence="2">Duluth1</strain>
        <tissue evidence="2">Whole animal</tissue>
    </source>
</reference>
<comment type="caution">
    <text evidence="2">The sequence shown here is derived from an EMBL/GenBank/DDBJ whole genome shotgun (WGS) entry which is preliminary data.</text>
</comment>
<proteinExistence type="predicted"/>